<gene>
    <name evidence="1" type="ORF">DERP_012942</name>
</gene>
<reference evidence="1 2" key="1">
    <citation type="journal article" date="2018" name="J. Allergy Clin. Immunol.">
        <title>High-quality assembly of Dermatophagoides pteronyssinus genome and transcriptome reveals a wide range of novel allergens.</title>
        <authorList>
            <person name="Liu X.Y."/>
            <person name="Yang K.Y."/>
            <person name="Wang M.Q."/>
            <person name="Kwok J.S."/>
            <person name="Zeng X."/>
            <person name="Yang Z."/>
            <person name="Xiao X.J."/>
            <person name="Lau C.P."/>
            <person name="Li Y."/>
            <person name="Huang Z.M."/>
            <person name="Ba J.G."/>
            <person name="Yim A.K."/>
            <person name="Ouyang C.Y."/>
            <person name="Ngai S.M."/>
            <person name="Chan T.F."/>
            <person name="Leung E.L."/>
            <person name="Liu L."/>
            <person name="Liu Z.G."/>
            <person name="Tsui S.K."/>
        </authorList>
    </citation>
    <scope>NUCLEOTIDE SEQUENCE [LARGE SCALE GENOMIC DNA]</scope>
    <source>
        <strain evidence="1">Derp</strain>
    </source>
</reference>
<comment type="caution">
    <text evidence="1">The sequence shown here is derived from an EMBL/GenBank/DDBJ whole genome shotgun (WGS) entry which is preliminary data.</text>
</comment>
<dbReference type="Proteomes" id="UP000887458">
    <property type="component" value="Unassembled WGS sequence"/>
</dbReference>
<protein>
    <submittedName>
        <fullName evidence="1">Uncharacterized protein</fullName>
    </submittedName>
</protein>
<dbReference type="EMBL" id="NJHN03000078">
    <property type="protein sequence ID" value="KAH9417196.1"/>
    <property type="molecule type" value="Genomic_DNA"/>
</dbReference>
<evidence type="ECO:0000313" key="1">
    <source>
        <dbReference type="EMBL" id="KAH9417196.1"/>
    </source>
</evidence>
<evidence type="ECO:0000313" key="2">
    <source>
        <dbReference type="Proteomes" id="UP000887458"/>
    </source>
</evidence>
<proteinExistence type="predicted"/>
<keyword evidence="2" id="KW-1185">Reference proteome</keyword>
<reference evidence="1 2" key="2">
    <citation type="journal article" date="2022" name="Mol. Biol. Evol.">
        <title>Comparative Genomics Reveals Insights into the Divergent Evolution of Astigmatic Mites and Household Pest Adaptations.</title>
        <authorList>
            <person name="Xiong Q."/>
            <person name="Wan A.T."/>
            <person name="Liu X."/>
            <person name="Fung C.S."/>
            <person name="Xiao X."/>
            <person name="Malainual N."/>
            <person name="Hou J."/>
            <person name="Wang L."/>
            <person name="Wang M."/>
            <person name="Yang K.Y."/>
            <person name="Cui Y."/>
            <person name="Leung E.L."/>
            <person name="Nong W."/>
            <person name="Shin S.K."/>
            <person name="Au S.W."/>
            <person name="Jeong K.Y."/>
            <person name="Chew F.T."/>
            <person name="Hui J.H."/>
            <person name="Leung T.F."/>
            <person name="Tungtrongchitr A."/>
            <person name="Zhong N."/>
            <person name="Liu Z."/>
            <person name="Tsui S.K."/>
        </authorList>
    </citation>
    <scope>NUCLEOTIDE SEQUENCE [LARGE SCALE GENOMIC DNA]</scope>
    <source>
        <strain evidence="1">Derp</strain>
    </source>
</reference>
<organism evidence="1 2">
    <name type="scientific">Dermatophagoides pteronyssinus</name>
    <name type="common">European house dust mite</name>
    <dbReference type="NCBI Taxonomy" id="6956"/>
    <lineage>
        <taxon>Eukaryota</taxon>
        <taxon>Metazoa</taxon>
        <taxon>Ecdysozoa</taxon>
        <taxon>Arthropoda</taxon>
        <taxon>Chelicerata</taxon>
        <taxon>Arachnida</taxon>
        <taxon>Acari</taxon>
        <taxon>Acariformes</taxon>
        <taxon>Sarcoptiformes</taxon>
        <taxon>Astigmata</taxon>
        <taxon>Psoroptidia</taxon>
        <taxon>Analgoidea</taxon>
        <taxon>Pyroglyphidae</taxon>
        <taxon>Dermatophagoidinae</taxon>
        <taxon>Dermatophagoides</taxon>
    </lineage>
</organism>
<accession>A0ABQ8J3S1</accession>
<sequence>MKSVININEKQQALSKIQNNNIHLGFSAILTDDDDDDGSLSIGVVWSIGHCFLFSVGKIPAVQPSPVNVCFSRQID</sequence>
<name>A0ABQ8J3S1_DERPT</name>